<dbReference type="GO" id="GO:0006355">
    <property type="term" value="P:regulation of DNA-templated transcription"/>
    <property type="evidence" value="ECO:0007669"/>
    <property type="project" value="UniProtKB-UniRule"/>
</dbReference>
<gene>
    <name evidence="5" type="primary">FRS2_2</name>
    <name evidence="5" type="ORF">g.78429</name>
</gene>
<name>A0A1D1Z4D8_9ARAE</name>
<keyword evidence="1" id="KW-0863">Zinc-finger</keyword>
<sequence>MDAGGAEDATALSSVGGGRGGSGAAPACAELEPREGMEFASCEEATAFYYEYASREGFRVTRKCSHRSKRDKLLLEIQFVCFRYGKKREKPHALFRRYSMKMGCGAALSVRRKEGASTWFVHYFVRDHNHELGKAKKPQIPRPPRVGDEEARGLQKPEDAPAMLEFFLHMQLQNPNFFYALSLDDDRRLKNVLWVDAKARHDYKDFGDAVLLDAVCVTNKYRLPLATVSGVNNHGQPLLFGCALLADATVSSFVWVMKTWLKAVGGRPPKAITVDQQHEAIKTAVEDAFPSSRCRFCTSHVAKKVSQKLGYITEQSTDLVEQFDKCLYKSLTEEDFERRWSNMIAKFELHEHEWLRSLYEDRRFWEPTYLRETFSGGVISSSRTALFGCNLL</sequence>
<keyword evidence="1" id="KW-0479">Metal-binding</keyword>
<dbReference type="InterPro" id="IPR031052">
    <property type="entry name" value="FHY3/FAR1"/>
</dbReference>
<comment type="similarity">
    <text evidence="1">Belongs to the FHY3/FAR1 family.</text>
</comment>
<reference evidence="5" key="1">
    <citation type="submission" date="2015-07" db="EMBL/GenBank/DDBJ databases">
        <title>Transcriptome Assembly of Anthurium amnicola.</title>
        <authorList>
            <person name="Suzuki J."/>
        </authorList>
    </citation>
    <scope>NUCLEOTIDE SEQUENCE</scope>
</reference>
<evidence type="ECO:0000313" key="5">
    <source>
        <dbReference type="EMBL" id="JAT61760.1"/>
    </source>
</evidence>
<accession>A0A1D1Z4D8</accession>
<dbReference type="Pfam" id="PF10551">
    <property type="entry name" value="MULE"/>
    <property type="match status" value="1"/>
</dbReference>
<dbReference type="InterPro" id="IPR004330">
    <property type="entry name" value="FAR1_DNA_bnd_dom"/>
</dbReference>
<evidence type="ECO:0000256" key="1">
    <source>
        <dbReference type="RuleBase" id="RU367018"/>
    </source>
</evidence>
<dbReference type="GO" id="GO:0008270">
    <property type="term" value="F:zinc ion binding"/>
    <property type="evidence" value="ECO:0007669"/>
    <property type="project" value="UniProtKB-UniRule"/>
</dbReference>
<feature type="domain" description="MULE transposase" evidence="4">
    <location>
        <begin position="210"/>
        <end position="304"/>
    </location>
</feature>
<proteinExistence type="inferred from homology"/>
<feature type="domain" description="FAR1" evidence="3">
    <location>
        <begin position="48"/>
        <end position="132"/>
    </location>
</feature>
<protein>
    <recommendedName>
        <fullName evidence="1">Protein FAR1-RELATED SEQUENCE</fullName>
    </recommendedName>
</protein>
<dbReference type="Pfam" id="PF03101">
    <property type="entry name" value="FAR1"/>
    <property type="match status" value="1"/>
</dbReference>
<dbReference type="AlphaFoldDB" id="A0A1D1Z4D8"/>
<comment type="subcellular location">
    <subcellularLocation>
        <location evidence="1">Nucleus</location>
    </subcellularLocation>
</comment>
<comment type="function">
    <text evidence="1">Putative transcription activator involved in regulating light control of development.</text>
</comment>
<dbReference type="InterPro" id="IPR018289">
    <property type="entry name" value="MULE_transposase_dom"/>
</dbReference>
<evidence type="ECO:0000259" key="3">
    <source>
        <dbReference type="Pfam" id="PF03101"/>
    </source>
</evidence>
<dbReference type="GO" id="GO:0005634">
    <property type="term" value="C:nucleus"/>
    <property type="evidence" value="ECO:0007669"/>
    <property type="project" value="UniProtKB-SubCell"/>
</dbReference>
<organism evidence="5">
    <name type="scientific">Anthurium amnicola</name>
    <dbReference type="NCBI Taxonomy" id="1678845"/>
    <lineage>
        <taxon>Eukaryota</taxon>
        <taxon>Viridiplantae</taxon>
        <taxon>Streptophyta</taxon>
        <taxon>Embryophyta</taxon>
        <taxon>Tracheophyta</taxon>
        <taxon>Spermatophyta</taxon>
        <taxon>Magnoliopsida</taxon>
        <taxon>Liliopsida</taxon>
        <taxon>Araceae</taxon>
        <taxon>Pothoideae</taxon>
        <taxon>Potheae</taxon>
        <taxon>Anthurium</taxon>
    </lineage>
</organism>
<evidence type="ECO:0000256" key="2">
    <source>
        <dbReference type="SAM" id="MobiDB-lite"/>
    </source>
</evidence>
<dbReference type="EMBL" id="GDJX01006176">
    <property type="protein sequence ID" value="JAT61760.1"/>
    <property type="molecule type" value="Transcribed_RNA"/>
</dbReference>
<keyword evidence="1" id="KW-0862">Zinc</keyword>
<feature type="region of interest" description="Disordered" evidence="2">
    <location>
        <begin position="1"/>
        <end position="27"/>
    </location>
</feature>
<dbReference type="PANTHER" id="PTHR31669">
    <property type="entry name" value="PROTEIN FAR1-RELATED SEQUENCE 10-RELATED"/>
    <property type="match status" value="1"/>
</dbReference>
<keyword evidence="1" id="KW-0539">Nucleus</keyword>
<dbReference type="PANTHER" id="PTHR31669:SF283">
    <property type="entry name" value="PROTEIN FAR1-RELATED SEQUENCE"/>
    <property type="match status" value="1"/>
</dbReference>
<evidence type="ECO:0000259" key="4">
    <source>
        <dbReference type="Pfam" id="PF10551"/>
    </source>
</evidence>